<keyword evidence="3" id="KW-1185">Reference proteome</keyword>
<dbReference type="InterPro" id="IPR000182">
    <property type="entry name" value="GNAT_dom"/>
</dbReference>
<feature type="domain" description="N-acetyltransferase" evidence="1">
    <location>
        <begin position="68"/>
        <end position="223"/>
    </location>
</feature>
<dbReference type="InterPro" id="IPR016181">
    <property type="entry name" value="Acyl_CoA_acyltransferase"/>
</dbReference>
<dbReference type="CDD" id="cd04301">
    <property type="entry name" value="NAT_SF"/>
    <property type="match status" value="1"/>
</dbReference>
<proteinExistence type="predicted"/>
<sequence length="223" mass="26255">MKDEDQRVNEEQPKIMDVLKGIFGSNDSLDDLRRVRNYKPIPLKRKGDFQYEVKYQSSQIEGEGHRVLNVVTNKYDERVIIYRLYYDDDQDDININLRIRVITDKGVILRDPNIYLHVDQEDQHIEIADIRIEGAHVNRGYGSIVMNEIIKLAHQLGIKFIDGWISGVDWDHIDRSAHFYRKFGFDVELNEGSGKILWLNQELGATREEFERLIKSDSYEINK</sequence>
<dbReference type="RefSeq" id="WP_326091776.1">
    <property type="nucleotide sequence ID" value="NZ_JARLKZ010000034.1"/>
</dbReference>
<dbReference type="Pfam" id="PF00583">
    <property type="entry name" value="Acetyltransf_1"/>
    <property type="match status" value="1"/>
</dbReference>
<organism evidence="2 3">
    <name type="scientific">Paenibacillus dokdonensis</name>
    <dbReference type="NCBI Taxonomy" id="2567944"/>
    <lineage>
        <taxon>Bacteria</taxon>
        <taxon>Bacillati</taxon>
        <taxon>Bacillota</taxon>
        <taxon>Bacilli</taxon>
        <taxon>Bacillales</taxon>
        <taxon>Paenibacillaceae</taxon>
        <taxon>Paenibacillus</taxon>
    </lineage>
</organism>
<comment type="caution">
    <text evidence="2">The sequence shown here is derived from an EMBL/GenBank/DDBJ whole genome shotgun (WGS) entry which is preliminary data.</text>
</comment>
<gene>
    <name evidence="2" type="ORF">P4H66_30485</name>
</gene>
<evidence type="ECO:0000259" key="1">
    <source>
        <dbReference type="PROSITE" id="PS51186"/>
    </source>
</evidence>
<dbReference type="SUPFAM" id="SSF55729">
    <property type="entry name" value="Acyl-CoA N-acyltransferases (Nat)"/>
    <property type="match status" value="1"/>
</dbReference>
<accession>A0ABU6GWM0</accession>
<reference evidence="2 3" key="1">
    <citation type="submission" date="2023-03" db="EMBL/GenBank/DDBJ databases">
        <title>Bacillus Genome Sequencing.</title>
        <authorList>
            <person name="Dunlap C."/>
        </authorList>
    </citation>
    <scope>NUCLEOTIDE SEQUENCE [LARGE SCALE GENOMIC DNA]</scope>
    <source>
        <strain evidence="2 3">BD-525</strain>
    </source>
</reference>
<evidence type="ECO:0000313" key="3">
    <source>
        <dbReference type="Proteomes" id="UP001344632"/>
    </source>
</evidence>
<name>A0ABU6GWM0_9BACL</name>
<dbReference type="Gene3D" id="3.40.630.30">
    <property type="match status" value="1"/>
</dbReference>
<evidence type="ECO:0000313" key="2">
    <source>
        <dbReference type="EMBL" id="MEC0244144.1"/>
    </source>
</evidence>
<dbReference type="PROSITE" id="PS51186">
    <property type="entry name" value="GNAT"/>
    <property type="match status" value="1"/>
</dbReference>
<dbReference type="Proteomes" id="UP001344632">
    <property type="component" value="Unassembled WGS sequence"/>
</dbReference>
<protein>
    <submittedName>
        <fullName evidence="2">GNAT family N-acetyltransferase</fullName>
    </submittedName>
</protein>
<dbReference type="EMBL" id="JARLKZ010000034">
    <property type="protein sequence ID" value="MEC0244144.1"/>
    <property type="molecule type" value="Genomic_DNA"/>
</dbReference>